<organism evidence="3 4">
    <name type="scientific">Xanthomonas chitinilytica</name>
    <dbReference type="NCBI Taxonomy" id="2989819"/>
    <lineage>
        <taxon>Bacteria</taxon>
        <taxon>Pseudomonadati</taxon>
        <taxon>Pseudomonadota</taxon>
        <taxon>Gammaproteobacteria</taxon>
        <taxon>Lysobacterales</taxon>
        <taxon>Lysobacteraceae</taxon>
        <taxon>Xanthomonas</taxon>
    </lineage>
</organism>
<accession>A0ABT3JXB3</accession>
<dbReference type="Gene3D" id="3.10.450.50">
    <property type="match status" value="1"/>
</dbReference>
<dbReference type="EMBL" id="JAPCHY010000009">
    <property type="protein sequence ID" value="MCW4473130.1"/>
    <property type="molecule type" value="Genomic_DNA"/>
</dbReference>
<evidence type="ECO:0000313" key="4">
    <source>
        <dbReference type="Proteomes" id="UP001209922"/>
    </source>
</evidence>
<feature type="chain" id="PRO_5047057211" evidence="1">
    <location>
        <begin position="30"/>
        <end position="162"/>
    </location>
</feature>
<dbReference type="InterPro" id="IPR037401">
    <property type="entry name" value="SnoaL-like"/>
</dbReference>
<dbReference type="PANTHER" id="PTHR41252:SF1">
    <property type="entry name" value="BLR2505 PROTEIN"/>
    <property type="match status" value="1"/>
</dbReference>
<evidence type="ECO:0000256" key="1">
    <source>
        <dbReference type="SAM" id="SignalP"/>
    </source>
</evidence>
<dbReference type="InterPro" id="IPR032710">
    <property type="entry name" value="NTF2-like_dom_sf"/>
</dbReference>
<sequence>MTLVPLPLRLAAASLLGFAALLPVAQATAASSAAAADNAARVRAAFDAWRDGHGSVFDLLADDVEWTVAGSSPVSGVYRSRQDFMERAVKPIQARLATPITPEVTHLLAQGDAVVVIWNGTAAMRDGGTYSNRYAWYLELEEGRIVRAVAFLDTWALDALMR</sequence>
<evidence type="ECO:0000313" key="3">
    <source>
        <dbReference type="EMBL" id="MCW4473130.1"/>
    </source>
</evidence>
<dbReference type="RefSeq" id="WP_265128116.1">
    <property type="nucleotide sequence ID" value="NZ_JAPCHY010000009.1"/>
</dbReference>
<dbReference type="Pfam" id="PF12680">
    <property type="entry name" value="SnoaL_2"/>
    <property type="match status" value="1"/>
</dbReference>
<keyword evidence="1" id="KW-0732">Signal</keyword>
<dbReference type="Proteomes" id="UP001209922">
    <property type="component" value="Unassembled WGS sequence"/>
</dbReference>
<reference evidence="3 4" key="1">
    <citation type="submission" date="2022-10" db="EMBL/GenBank/DDBJ databases">
        <title>Xanthomonas sp. H13-6.</title>
        <authorList>
            <person name="Liu X."/>
            <person name="Deng Z."/>
            <person name="Jiang Y."/>
            <person name="Yu T."/>
            <person name="Ai J."/>
        </authorList>
    </citation>
    <scope>NUCLEOTIDE SEQUENCE [LARGE SCALE GENOMIC DNA]</scope>
    <source>
        <strain evidence="3 4">H13-6</strain>
    </source>
</reference>
<keyword evidence="4" id="KW-1185">Reference proteome</keyword>
<protein>
    <submittedName>
        <fullName evidence="3">Nuclear transport factor 2 family protein</fullName>
    </submittedName>
</protein>
<dbReference type="PANTHER" id="PTHR41252">
    <property type="entry name" value="BLR2505 PROTEIN"/>
    <property type="match status" value="1"/>
</dbReference>
<proteinExistence type="predicted"/>
<name>A0ABT3JXB3_9XANT</name>
<dbReference type="SUPFAM" id="SSF54427">
    <property type="entry name" value="NTF2-like"/>
    <property type="match status" value="1"/>
</dbReference>
<feature type="signal peptide" evidence="1">
    <location>
        <begin position="1"/>
        <end position="29"/>
    </location>
</feature>
<gene>
    <name evidence="3" type="ORF">OK345_11505</name>
</gene>
<feature type="domain" description="SnoaL-like" evidence="2">
    <location>
        <begin position="42"/>
        <end position="147"/>
    </location>
</feature>
<comment type="caution">
    <text evidence="3">The sequence shown here is derived from an EMBL/GenBank/DDBJ whole genome shotgun (WGS) entry which is preliminary data.</text>
</comment>
<evidence type="ECO:0000259" key="2">
    <source>
        <dbReference type="Pfam" id="PF12680"/>
    </source>
</evidence>